<gene>
    <name evidence="2" type="ORF">llap_1790</name>
</gene>
<reference evidence="3" key="2">
    <citation type="submission" date="2017-12" db="EMBL/GenBank/DDBJ databases">
        <title>Genome sequence of the Bar-tailed Godwit (Limosa lapponica baueri).</title>
        <authorList>
            <person name="Lima N.C.B."/>
            <person name="Parody-Merino A.M."/>
            <person name="Battley P.F."/>
            <person name="Fidler A.E."/>
            <person name="Prosdocimi F."/>
        </authorList>
    </citation>
    <scope>NUCLEOTIDE SEQUENCE [LARGE SCALE GENOMIC DNA]</scope>
</reference>
<organism evidence="2 3">
    <name type="scientific">Limosa lapponica baueri</name>
    <dbReference type="NCBI Taxonomy" id="1758121"/>
    <lineage>
        <taxon>Eukaryota</taxon>
        <taxon>Metazoa</taxon>
        <taxon>Chordata</taxon>
        <taxon>Craniata</taxon>
        <taxon>Vertebrata</taxon>
        <taxon>Euteleostomi</taxon>
        <taxon>Archelosauria</taxon>
        <taxon>Archosauria</taxon>
        <taxon>Dinosauria</taxon>
        <taxon>Saurischia</taxon>
        <taxon>Theropoda</taxon>
        <taxon>Coelurosauria</taxon>
        <taxon>Aves</taxon>
        <taxon>Neognathae</taxon>
        <taxon>Neoaves</taxon>
        <taxon>Charadriiformes</taxon>
        <taxon>Scolopacidae</taxon>
        <taxon>Limosa</taxon>
    </lineage>
</organism>
<keyword evidence="2" id="KW-0675">Receptor</keyword>
<evidence type="ECO:0000313" key="2">
    <source>
        <dbReference type="EMBL" id="PKU47874.1"/>
    </source>
</evidence>
<reference evidence="3" key="1">
    <citation type="submission" date="2017-11" db="EMBL/GenBank/DDBJ databases">
        <authorList>
            <person name="Lima N.C."/>
            <person name="Parody-Merino A.M."/>
            <person name="Battley P.F."/>
            <person name="Fidler A.E."/>
            <person name="Prosdocimi F."/>
        </authorList>
    </citation>
    <scope>NUCLEOTIDE SEQUENCE [LARGE SCALE GENOMIC DNA]</scope>
</reference>
<evidence type="ECO:0000313" key="3">
    <source>
        <dbReference type="Proteomes" id="UP000233556"/>
    </source>
</evidence>
<dbReference type="EMBL" id="KZ505666">
    <property type="protein sequence ID" value="PKU47874.1"/>
    <property type="molecule type" value="Genomic_DNA"/>
</dbReference>
<accession>A0A2I0UPA9</accession>
<feature type="domain" description="MAM" evidence="1">
    <location>
        <begin position="79"/>
        <end position="104"/>
    </location>
</feature>
<dbReference type="Proteomes" id="UP000233556">
    <property type="component" value="Unassembled WGS sequence"/>
</dbReference>
<name>A0A2I0UPA9_LIMLA</name>
<protein>
    <submittedName>
        <fullName evidence="2">Receptor-type tyrosine-protein phosphatase mu</fullName>
    </submittedName>
</protein>
<dbReference type="InterPro" id="IPR000998">
    <property type="entry name" value="MAM_dom"/>
</dbReference>
<dbReference type="AlphaFoldDB" id="A0A2I0UPA9"/>
<keyword evidence="3" id="KW-1185">Reference proteome</keyword>
<evidence type="ECO:0000259" key="1">
    <source>
        <dbReference type="PROSITE" id="PS50060"/>
    </source>
</evidence>
<dbReference type="PROSITE" id="PS50060">
    <property type="entry name" value="MAM_2"/>
    <property type="match status" value="1"/>
</dbReference>
<sequence>MLGHVLVIAVLSELKEEVKSRILTPKHMYITCLPFATGFQEKLELTDTSSIKRNFAAVSCVTKTETFLETFVLSQFLSGCCTFDEPLSSCGYSQSDDDDLNWDQGQDSRLGTGIFMEGK</sequence>
<dbReference type="GO" id="GO:0016020">
    <property type="term" value="C:membrane"/>
    <property type="evidence" value="ECO:0007669"/>
    <property type="project" value="InterPro"/>
</dbReference>
<proteinExistence type="predicted"/>